<proteinExistence type="inferred from homology"/>
<evidence type="ECO:0000256" key="4">
    <source>
        <dbReference type="ARBA" id="ARBA00023136"/>
    </source>
</evidence>
<keyword evidence="5" id="KW-0653">Protein transport</keyword>
<dbReference type="GO" id="GO:0065002">
    <property type="term" value="P:intracellular protein transmembrane transport"/>
    <property type="evidence" value="ECO:0007669"/>
    <property type="project" value="TreeGrafter"/>
</dbReference>
<feature type="transmembrane region" description="Helical" evidence="5">
    <location>
        <begin position="211"/>
        <end position="229"/>
    </location>
</feature>
<comment type="similarity">
    <text evidence="5">Belongs to the TatC family.</text>
</comment>
<evidence type="ECO:0000313" key="8">
    <source>
        <dbReference type="Proteomes" id="UP001139263"/>
    </source>
</evidence>
<keyword evidence="5" id="KW-0811">Translocation</keyword>
<feature type="region of interest" description="Disordered" evidence="6">
    <location>
        <begin position="261"/>
        <end position="289"/>
    </location>
</feature>
<dbReference type="PANTHER" id="PTHR30371">
    <property type="entry name" value="SEC-INDEPENDENT PROTEIN TRANSLOCASE PROTEIN TATC"/>
    <property type="match status" value="1"/>
</dbReference>
<evidence type="ECO:0000256" key="6">
    <source>
        <dbReference type="SAM" id="MobiDB-lite"/>
    </source>
</evidence>
<dbReference type="AlphaFoldDB" id="A0A9X2AC14"/>
<name>A0A9X2AC14_9BACL</name>
<dbReference type="GO" id="GO:0009977">
    <property type="term" value="F:proton motive force dependent protein transmembrane transporter activity"/>
    <property type="evidence" value="ECO:0007669"/>
    <property type="project" value="TreeGrafter"/>
</dbReference>
<evidence type="ECO:0000313" key="7">
    <source>
        <dbReference type="EMBL" id="MCI0183698.1"/>
    </source>
</evidence>
<dbReference type="EMBL" id="JALBUF010000006">
    <property type="protein sequence ID" value="MCI0183698.1"/>
    <property type="molecule type" value="Genomic_DNA"/>
</dbReference>
<dbReference type="Proteomes" id="UP001139263">
    <property type="component" value="Unassembled WGS sequence"/>
</dbReference>
<dbReference type="GO" id="GO:0043953">
    <property type="term" value="P:protein transport by the Tat complex"/>
    <property type="evidence" value="ECO:0007669"/>
    <property type="project" value="UniProtKB-UniRule"/>
</dbReference>
<dbReference type="NCBIfam" id="TIGR00945">
    <property type="entry name" value="tatC"/>
    <property type="match status" value="1"/>
</dbReference>
<dbReference type="Pfam" id="PF00902">
    <property type="entry name" value="TatC"/>
    <property type="match status" value="1"/>
</dbReference>
<organism evidence="7 8">
    <name type="scientific">Sulfoacidibacillus ferrooxidans</name>
    <dbReference type="NCBI Taxonomy" id="2005001"/>
    <lineage>
        <taxon>Bacteria</taxon>
        <taxon>Bacillati</taxon>
        <taxon>Bacillota</taxon>
        <taxon>Bacilli</taxon>
        <taxon>Bacillales</taxon>
        <taxon>Alicyclobacillaceae</taxon>
        <taxon>Sulfoacidibacillus</taxon>
    </lineage>
</organism>
<feature type="transmembrane region" description="Helical" evidence="5">
    <location>
        <begin position="17"/>
        <end position="42"/>
    </location>
</feature>
<feature type="compositionally biased region" description="Acidic residues" evidence="6">
    <location>
        <begin position="262"/>
        <end position="274"/>
    </location>
</feature>
<dbReference type="PROSITE" id="PS01218">
    <property type="entry name" value="TATC"/>
    <property type="match status" value="1"/>
</dbReference>
<dbReference type="PANTHER" id="PTHR30371:SF4">
    <property type="entry name" value="SEC-INDEPENDENT PROTEIN TRANSLOCASE PROTEIN TATCD"/>
    <property type="match status" value="1"/>
</dbReference>
<keyword evidence="5" id="KW-0813">Transport</keyword>
<feature type="transmembrane region" description="Helical" evidence="5">
    <location>
        <begin position="62"/>
        <end position="87"/>
    </location>
</feature>
<comment type="caution">
    <text evidence="7">The sequence shown here is derived from an EMBL/GenBank/DDBJ whole genome shotgun (WGS) entry which is preliminary data.</text>
</comment>
<evidence type="ECO:0000256" key="2">
    <source>
        <dbReference type="ARBA" id="ARBA00022692"/>
    </source>
</evidence>
<comment type="subunit">
    <text evidence="5">Forms a complex with TatA.</text>
</comment>
<dbReference type="InterPro" id="IPR002033">
    <property type="entry name" value="TatC"/>
</dbReference>
<evidence type="ECO:0000256" key="5">
    <source>
        <dbReference type="HAMAP-Rule" id="MF_00902"/>
    </source>
</evidence>
<feature type="transmembrane region" description="Helical" evidence="5">
    <location>
        <begin position="149"/>
        <end position="175"/>
    </location>
</feature>
<keyword evidence="3 5" id="KW-1133">Transmembrane helix</keyword>
<keyword evidence="2 5" id="KW-0812">Transmembrane</keyword>
<dbReference type="PRINTS" id="PR01840">
    <property type="entry name" value="TATCFAMILY"/>
</dbReference>
<keyword evidence="4 5" id="KW-0472">Membrane</keyword>
<feature type="transmembrane region" description="Helical" evidence="5">
    <location>
        <begin position="108"/>
        <end position="129"/>
    </location>
</feature>
<dbReference type="InterPro" id="IPR019820">
    <property type="entry name" value="Sec-indep_translocase_CS"/>
</dbReference>
<evidence type="ECO:0000256" key="3">
    <source>
        <dbReference type="ARBA" id="ARBA00022989"/>
    </source>
</evidence>
<evidence type="ECO:0000256" key="1">
    <source>
        <dbReference type="ARBA" id="ARBA00004141"/>
    </source>
</evidence>
<reference evidence="7" key="1">
    <citation type="submission" date="2022-03" db="EMBL/GenBank/DDBJ databases">
        <title>Draft Genome Sequence of Firmicute Strain S0AB, a Heterotrophic Iron/Sulfur-Oxidizing Extreme Acidophile.</title>
        <authorList>
            <person name="Vergara E."/>
            <person name="Pakostova E."/>
            <person name="Johnson D.B."/>
            <person name="Holmes D.S."/>
        </authorList>
    </citation>
    <scope>NUCLEOTIDE SEQUENCE</scope>
    <source>
        <strain evidence="7">S0AB</strain>
    </source>
</reference>
<dbReference type="GO" id="GO:0033281">
    <property type="term" value="C:TAT protein transport complex"/>
    <property type="evidence" value="ECO:0007669"/>
    <property type="project" value="UniProtKB-UniRule"/>
</dbReference>
<keyword evidence="5" id="KW-1003">Cell membrane</keyword>
<keyword evidence="8" id="KW-1185">Reference proteome</keyword>
<accession>A0A9X2AC14</accession>
<gene>
    <name evidence="5 7" type="primary">tatC</name>
    <name evidence="7" type="ORF">MM817_01989</name>
</gene>
<feature type="transmembrane region" description="Helical" evidence="5">
    <location>
        <begin position="187"/>
        <end position="205"/>
    </location>
</feature>
<protein>
    <recommendedName>
        <fullName evidence="5">Sec-independent protein translocase protein TatC</fullName>
    </recommendedName>
</protein>
<dbReference type="RefSeq" id="WP_241714307.1">
    <property type="nucleotide sequence ID" value="NZ_JALBUF010000006.1"/>
</dbReference>
<dbReference type="HAMAP" id="MF_00902">
    <property type="entry name" value="TatC"/>
    <property type="match status" value="1"/>
</dbReference>
<sequence length="334" mass="38136">MQQIGLVEHLSELRKRLLIAFIFFLVALIIALIFVGNIYTYLVTPAHGLKLVVLGPGDVVQIYLSIAGVAAFAVTTPFLLWQVWRFVGPGLKLHERKYAAKMIGPTSIMFILGLSFGYYVIFPEIFHFLRVLAQMHFHVMFTATEYFEFMFNIIVPFGILFELPVVVMFLTRIGVITPMWLRKVRRYAYFAFVILGVFISPPELISHLSVVIPMVLIYELSIGISVLAYRKKLSTEAWWRTDAKKEVGIVTASEPVETMSTMDDDHDVTMDDQEYTSPTSDSLDEEIEPTDCMPSEQHELPDEMTLQNDTEMGNKVVHKVIFPSRIGVNLEERE</sequence>
<comment type="subcellular location">
    <subcellularLocation>
        <location evidence="5">Cell membrane</location>
        <topology evidence="5">Multi-pass membrane protein</topology>
    </subcellularLocation>
    <subcellularLocation>
        <location evidence="1">Membrane</location>
        <topology evidence="1">Multi-pass membrane protein</topology>
    </subcellularLocation>
</comment>
<comment type="function">
    <text evidence="5">Part of the twin-arginine translocation (Tat) system that transports large folded proteins containing a characteristic twin-arginine motif in their signal peptide across membranes.</text>
</comment>